<gene>
    <name evidence="5" type="ORF">MSL71_6500</name>
</gene>
<keyword evidence="6" id="KW-1185">Reference proteome</keyword>
<sequence>MDTPVTIPPLSRREFLKKTSAAVAGSMAAAGCAGHTPAITPAHPGEPTPHRTLFTNGQLLSLPQGRITPGWSLLVEAGHIAWAGPGTPFSGLEARHIDLKGAYLLPGLMDAHCHMTLPSAASFSPLLGLATWRQLRKNFENQLASGVTRVRDMGAMPPVLGTLVRQVEKGQLAGPDVITCNAIFNVDGGHPDISPSDVSWVAAFGSLFTGAPTVSFKEGELASAFGANCRNADFVKITLDNTSLIAGKPFINRYSDPELATIFRLARDAGKPVAGHAMSRYGVSRALAHPIHSLEHTVSDGPLDEATLKAMADNKVSVVPTTILANLYTLLDLAEPLPKGLLSRRALLEAPIREAYLAAVTEDDVEPAIHENNLAMLEAMQKHPFSELYTRGDYTFNPHLFFPILTHGQKNLMRMKEAGIRIGCGTDAGVPLNYHGAIVRELQCMARLGFTNTEALTCATVNNAHILGVENEAGTLTPGKRADFITMAENPLQDLAALNDLTLIVKNGTVYEKT</sequence>
<feature type="domain" description="Amidohydrolase-related" evidence="4">
    <location>
        <begin position="103"/>
        <end position="508"/>
    </location>
</feature>
<dbReference type="PANTHER" id="PTHR43135">
    <property type="entry name" value="ALPHA-D-RIBOSE 1-METHYLPHOSPHONATE 5-TRIPHOSPHATE DIPHOSPHATASE"/>
    <property type="match status" value="1"/>
</dbReference>
<dbReference type="InterPro" id="IPR006311">
    <property type="entry name" value="TAT_signal"/>
</dbReference>
<evidence type="ECO:0000313" key="6">
    <source>
        <dbReference type="Proteomes" id="UP000507962"/>
    </source>
</evidence>
<keyword evidence="3" id="KW-0408">Iron</keyword>
<dbReference type="SUPFAM" id="SSF51556">
    <property type="entry name" value="Metallo-dependent hydrolases"/>
    <property type="match status" value="1"/>
</dbReference>
<dbReference type="SUPFAM" id="SSF51338">
    <property type="entry name" value="Composite domain of metallo-dependent hydrolases"/>
    <property type="match status" value="1"/>
</dbReference>
<dbReference type="InterPro" id="IPR032466">
    <property type="entry name" value="Metal_Hydrolase"/>
</dbReference>
<dbReference type="AlphaFoldDB" id="A0A4V6YUB9"/>
<evidence type="ECO:0000256" key="2">
    <source>
        <dbReference type="ARBA" id="ARBA00011771"/>
    </source>
</evidence>
<protein>
    <submittedName>
        <fullName evidence="5">Metal-dependent hydrolase</fullName>
    </submittedName>
</protein>
<name>A0A4V6YUB9_9BACT</name>
<reference evidence="5 6" key="1">
    <citation type="submission" date="2019-03" db="EMBL/GenBank/DDBJ databases">
        <authorList>
            <person name="Nijsse B."/>
        </authorList>
    </citation>
    <scope>NUCLEOTIDE SEQUENCE [LARGE SCALE GENOMIC DNA]</scope>
    <source>
        <strain evidence="5">Desulfoluna butyratoxydans MSL71</strain>
    </source>
</reference>
<evidence type="ECO:0000313" key="5">
    <source>
        <dbReference type="EMBL" id="VFQ43028.1"/>
    </source>
</evidence>
<dbReference type="Pfam" id="PF01979">
    <property type="entry name" value="Amidohydro_1"/>
    <property type="match status" value="1"/>
</dbReference>
<dbReference type="GO" id="GO:0051536">
    <property type="term" value="F:iron-sulfur cluster binding"/>
    <property type="evidence" value="ECO:0007669"/>
    <property type="project" value="UniProtKB-KW"/>
</dbReference>
<dbReference type="PROSITE" id="PS51318">
    <property type="entry name" value="TAT"/>
    <property type="match status" value="1"/>
</dbReference>
<dbReference type="PANTHER" id="PTHR43135:SF3">
    <property type="entry name" value="ALPHA-D-RIBOSE 1-METHYLPHOSPHONATE 5-TRIPHOSPHATE DIPHOSPHATASE"/>
    <property type="match status" value="1"/>
</dbReference>
<dbReference type="Gene3D" id="3.20.20.140">
    <property type="entry name" value="Metal-dependent hydrolases"/>
    <property type="match status" value="2"/>
</dbReference>
<organism evidence="5 6">
    <name type="scientific">Desulfoluna butyratoxydans</name>
    <dbReference type="NCBI Taxonomy" id="231438"/>
    <lineage>
        <taxon>Bacteria</taxon>
        <taxon>Pseudomonadati</taxon>
        <taxon>Thermodesulfobacteriota</taxon>
        <taxon>Desulfobacteria</taxon>
        <taxon>Desulfobacterales</taxon>
        <taxon>Desulfolunaceae</taxon>
        <taxon>Desulfoluna</taxon>
    </lineage>
</organism>
<proteinExistence type="predicted"/>
<dbReference type="InterPro" id="IPR011059">
    <property type="entry name" value="Metal-dep_hydrolase_composite"/>
</dbReference>
<dbReference type="NCBIfam" id="TIGR01409">
    <property type="entry name" value="TAT_signal_seq"/>
    <property type="match status" value="1"/>
</dbReference>
<dbReference type="RefSeq" id="WP_180137223.1">
    <property type="nucleotide sequence ID" value="NZ_CAADHO010000001.1"/>
</dbReference>
<dbReference type="InterPro" id="IPR006680">
    <property type="entry name" value="Amidohydro-rel"/>
</dbReference>
<keyword evidence="3" id="KW-0479">Metal-binding</keyword>
<keyword evidence="5" id="KW-0378">Hydrolase</keyword>
<dbReference type="EMBL" id="CAADHO010000001">
    <property type="protein sequence ID" value="VFQ43028.1"/>
    <property type="molecule type" value="Genomic_DNA"/>
</dbReference>
<evidence type="ECO:0000256" key="3">
    <source>
        <dbReference type="ARBA" id="ARBA00023014"/>
    </source>
</evidence>
<dbReference type="InterPro" id="IPR051781">
    <property type="entry name" value="Metallo-dep_Hydrolase"/>
</dbReference>
<dbReference type="Proteomes" id="UP000507962">
    <property type="component" value="Unassembled WGS sequence"/>
</dbReference>
<comment type="subunit">
    <text evidence="2">Heterodimer of a large and a small subunit.</text>
</comment>
<keyword evidence="3" id="KW-0411">Iron-sulfur</keyword>
<dbReference type="GO" id="GO:0030313">
    <property type="term" value="C:cell envelope"/>
    <property type="evidence" value="ECO:0007669"/>
    <property type="project" value="UniProtKB-SubCell"/>
</dbReference>
<evidence type="ECO:0000256" key="1">
    <source>
        <dbReference type="ARBA" id="ARBA00004196"/>
    </source>
</evidence>
<comment type="subcellular location">
    <subcellularLocation>
        <location evidence="1">Cell envelope</location>
    </subcellularLocation>
</comment>
<dbReference type="InterPro" id="IPR019546">
    <property type="entry name" value="TAT_signal_bac_arc"/>
</dbReference>
<accession>A0A4V6YUB9</accession>
<evidence type="ECO:0000259" key="4">
    <source>
        <dbReference type="Pfam" id="PF01979"/>
    </source>
</evidence>
<dbReference type="GO" id="GO:0016810">
    <property type="term" value="F:hydrolase activity, acting on carbon-nitrogen (but not peptide) bonds"/>
    <property type="evidence" value="ECO:0007669"/>
    <property type="project" value="InterPro"/>
</dbReference>